<evidence type="ECO:0000313" key="2">
    <source>
        <dbReference type="EMBL" id="NBN77878.1"/>
    </source>
</evidence>
<comment type="caution">
    <text evidence="2">The sequence shown here is derived from an EMBL/GenBank/DDBJ whole genome shotgun (WGS) entry which is preliminary data.</text>
</comment>
<dbReference type="Proteomes" id="UP000586722">
    <property type="component" value="Unassembled WGS sequence"/>
</dbReference>
<accession>A0A7X5F1A8</accession>
<evidence type="ECO:0008006" key="4">
    <source>
        <dbReference type="Google" id="ProtNLM"/>
    </source>
</evidence>
<evidence type="ECO:0000313" key="3">
    <source>
        <dbReference type="Proteomes" id="UP000586722"/>
    </source>
</evidence>
<feature type="chain" id="PRO_5031084646" description="Lipoprotein" evidence="1">
    <location>
        <begin position="34"/>
        <end position="209"/>
    </location>
</feature>
<keyword evidence="1" id="KW-0732">Signal</keyword>
<evidence type="ECO:0000256" key="1">
    <source>
        <dbReference type="SAM" id="SignalP"/>
    </source>
</evidence>
<dbReference type="PROSITE" id="PS51257">
    <property type="entry name" value="PROKAR_LIPOPROTEIN"/>
    <property type="match status" value="1"/>
</dbReference>
<dbReference type="EMBL" id="JAABLQ010000001">
    <property type="protein sequence ID" value="NBN77878.1"/>
    <property type="molecule type" value="Genomic_DNA"/>
</dbReference>
<dbReference type="AlphaFoldDB" id="A0A7X5F1A8"/>
<sequence length="209" mass="22107">MHTRARALARALALALCVALAGCAAQSSQPATAWYTGQDGVPPRTDRIYVCHSFGCARKTPVQLTGRDLRRLGDILRAGRASPQAERAAIARAVAWMETRVAATVGSAGDRPGFDMRGAGEPGQMDCIDEATNTTSLLLLAEARGLLRHHRAGAPVARGFLVDGRYPHATAVVLETSGDAYAVDSWPTPNGAAPVIQPLSAWFAARPRL</sequence>
<reference evidence="3" key="1">
    <citation type="submission" date="2020-01" db="EMBL/GenBank/DDBJ databases">
        <authorList>
            <person name="Fang Y."/>
            <person name="Sun R."/>
            <person name="Nie L."/>
            <person name="He J."/>
            <person name="Hao L."/>
            <person name="Wang L."/>
            <person name="Su S."/>
            <person name="Lv E."/>
            <person name="Zhang Z."/>
            <person name="Xie R."/>
            <person name="Liu H."/>
        </authorList>
    </citation>
    <scope>NUCLEOTIDE SEQUENCE [LARGE SCALE GENOMIC DNA]</scope>
    <source>
        <strain evidence="3">XCT-53</strain>
    </source>
</reference>
<keyword evidence="3" id="KW-1185">Reference proteome</keyword>
<name>A0A7X5F1A8_9HYPH</name>
<gene>
    <name evidence="2" type="ORF">GWI72_06295</name>
</gene>
<feature type="signal peptide" evidence="1">
    <location>
        <begin position="1"/>
        <end position="33"/>
    </location>
</feature>
<protein>
    <recommendedName>
        <fullName evidence="4">Lipoprotein</fullName>
    </recommendedName>
</protein>
<organism evidence="2 3">
    <name type="scientific">Pannonibacter tanglangensis</name>
    <dbReference type="NCBI Taxonomy" id="2750084"/>
    <lineage>
        <taxon>Bacteria</taxon>
        <taxon>Pseudomonadati</taxon>
        <taxon>Pseudomonadota</taxon>
        <taxon>Alphaproteobacteria</taxon>
        <taxon>Hyphomicrobiales</taxon>
        <taxon>Stappiaceae</taxon>
        <taxon>Pannonibacter</taxon>
    </lineage>
</organism>
<proteinExistence type="predicted"/>
<dbReference type="RefSeq" id="WP_161708150.1">
    <property type="nucleotide sequence ID" value="NZ_JAABLQ010000001.1"/>
</dbReference>